<evidence type="ECO:0000313" key="2">
    <source>
        <dbReference type="Proteomes" id="UP000682928"/>
    </source>
</evidence>
<accession>A0AA86M7E5</accession>
<dbReference type="AlphaFoldDB" id="A0AA86M7E5"/>
<protein>
    <submittedName>
        <fullName evidence="1">Uncharacterized protein</fullName>
    </submittedName>
</protein>
<gene>
    <name evidence="1" type="ORF">ENKO_16120</name>
</gene>
<evidence type="ECO:0000313" key="1">
    <source>
        <dbReference type="EMBL" id="BCU55018.1"/>
    </source>
</evidence>
<name>A0AA86M7E5_9ENTR</name>
<sequence>MIGNPDAEIAHTPSNVFIFCGAMACPGNRKADRKNATVVIRYISDDCNEENPARCPSPGNVMVSAEEQTRRL</sequence>
<organism evidence="1 2">
    <name type="scientific">Enterobacter kobei</name>
    <dbReference type="NCBI Taxonomy" id="208224"/>
    <lineage>
        <taxon>Bacteria</taxon>
        <taxon>Pseudomonadati</taxon>
        <taxon>Pseudomonadota</taxon>
        <taxon>Gammaproteobacteria</taxon>
        <taxon>Enterobacterales</taxon>
        <taxon>Enterobacteriaceae</taxon>
        <taxon>Enterobacter</taxon>
        <taxon>Enterobacter cloacae complex</taxon>
    </lineage>
</organism>
<dbReference type="Proteomes" id="UP000682928">
    <property type="component" value="Chromosome"/>
</dbReference>
<dbReference type="EMBL" id="AP024590">
    <property type="protein sequence ID" value="BCU55018.1"/>
    <property type="molecule type" value="Genomic_DNA"/>
</dbReference>
<proteinExistence type="predicted"/>
<reference evidence="1" key="1">
    <citation type="submission" date="2021-04" db="EMBL/GenBank/DDBJ databases">
        <title>Difference and commonality of drug resistance evolution in various bacteria. and drug sensitivity profiles.</title>
        <authorList>
            <person name="Maeda T."/>
            <person name="Shibai A."/>
            <person name="Kawada K."/>
            <person name="Kotani H."/>
            <person name="Tarusawa Y."/>
            <person name="Tanabe K."/>
            <person name="Furusawa C."/>
        </authorList>
    </citation>
    <scope>NUCLEOTIDE SEQUENCE</scope>
    <source>
        <strain evidence="1">JCM 8580</strain>
    </source>
</reference>